<feature type="transmembrane region" description="Helical" evidence="16">
    <location>
        <begin position="80"/>
        <end position="106"/>
    </location>
</feature>
<evidence type="ECO:0000256" key="16">
    <source>
        <dbReference type="SAM" id="Phobius"/>
    </source>
</evidence>
<comment type="catalytic activity">
    <reaction evidence="10">
        <text>D-xylose(out) = D-xylose(in)</text>
        <dbReference type="Rhea" id="RHEA:78427"/>
        <dbReference type="ChEBI" id="CHEBI:53455"/>
    </reaction>
    <physiologicalReaction direction="left-to-right" evidence="10">
        <dbReference type="Rhea" id="RHEA:78428"/>
    </physiologicalReaction>
</comment>
<keyword evidence="4" id="KW-0813">Transport</keyword>
<reference evidence="18" key="1">
    <citation type="submission" date="2014-11" db="EMBL/GenBank/DDBJ databases">
        <title>Molecular phylogeny of cliff fern family Woodsiaceae with morphological implications.</title>
        <authorList>
            <person name="Shao Y.-Z."/>
            <person name="Wei R."/>
            <person name="Zhang X.-C."/>
        </authorList>
    </citation>
    <scope>NUCLEOTIDE SEQUENCE</scope>
</reference>
<dbReference type="SUPFAM" id="SSF103473">
    <property type="entry name" value="MFS general substrate transporter"/>
    <property type="match status" value="2"/>
</dbReference>
<comment type="similarity">
    <text evidence="2">Belongs to the major facilitator superfamily. Sugar transporter (TC 2.A.1.1) family.</text>
</comment>
<comment type="subcellular location">
    <subcellularLocation>
        <location evidence="1">Membrane</location>
        <topology evidence="1">Multi-pass membrane protein</topology>
    </subcellularLocation>
</comment>
<comment type="catalytic activity">
    <reaction evidence="12">
        <text>D-glucosamine(out) = D-glucosamine(in)</text>
        <dbReference type="Rhea" id="RHEA:78423"/>
        <dbReference type="ChEBI" id="CHEBI:58723"/>
    </reaction>
    <physiologicalReaction direction="left-to-right" evidence="12">
        <dbReference type="Rhea" id="RHEA:78424"/>
    </physiologicalReaction>
</comment>
<evidence type="ECO:0000256" key="10">
    <source>
        <dbReference type="ARBA" id="ARBA00044656"/>
    </source>
</evidence>
<evidence type="ECO:0000256" key="12">
    <source>
        <dbReference type="ARBA" id="ARBA00044668"/>
    </source>
</evidence>
<dbReference type="Pfam" id="PF00083">
    <property type="entry name" value="Sugar_tr"/>
    <property type="match status" value="1"/>
</dbReference>
<evidence type="ECO:0000256" key="13">
    <source>
        <dbReference type="ARBA" id="ARBA00044710"/>
    </source>
</evidence>
<evidence type="ECO:0000256" key="11">
    <source>
        <dbReference type="ARBA" id="ARBA00044662"/>
    </source>
</evidence>
<evidence type="ECO:0000256" key="2">
    <source>
        <dbReference type="ARBA" id="ARBA00010992"/>
    </source>
</evidence>
<dbReference type="PRINTS" id="PR00171">
    <property type="entry name" value="SUGRTRNSPORT"/>
</dbReference>
<dbReference type="PROSITE" id="PS00217">
    <property type="entry name" value="SUGAR_TRANSPORT_2"/>
    <property type="match status" value="1"/>
</dbReference>
<sequence length="609" mass="63997">MEEPLTEANNRGGPSASPLPLSPSYRKSFVVQAVVVAALGSFNFGFNLAVMNTSWPIVYKHFGWTEDMVQLRQGVMNSMVFVGAVYGRFSLSLCTAVGCFLGGSLLPRGRRFALVANSSTFIVGCIVCTLCGQMEWLLILGWSVVYGRFSLSLCTAVGCFLGGSLLPRGRRFALVANSSTFIVGCIVCTLCGQMEWLLILGRLISGLAVGVVTVAVPNYISEIAPASVRGSFGVVHQLMINLGIVGGVAVGLPLSQPATKDPFSVEVTDFDRVWWRLMFLFSGGVALVQALFFMSCLRFETPSFLMDKGDSDGALMVLRKTYTTEEEAQSVHGAMRRAQEAQAGASGRGGAGASELTRVSITSAFGKPLYLKAIMIGCVRMTGVWVSVASLGVTCVNLVACLCASPLVERLGRKKLLMIGNLGQGVALLPAAVACVLEAVGGGVSEQVTEVLSIASVGGFVIFFAVAMGPVLWIYLSEMYTNDVKEAASALASALNWVFCIAMVFSSSFMPNSVAFTLFCVISFVAAAFVHVFVLETRGYSVGSSPYFPGVGSGVGPEGGDRDDSGRLGLEARGLVGSVRGSPPVSGSGELSKGKGGGERENGSAHLGV</sequence>
<dbReference type="GO" id="GO:0022857">
    <property type="term" value="F:transmembrane transporter activity"/>
    <property type="evidence" value="ECO:0007669"/>
    <property type="project" value="InterPro"/>
</dbReference>
<comment type="catalytic activity">
    <reaction evidence="13">
        <text>D-fructose(out) = D-fructose(in)</text>
        <dbReference type="Rhea" id="RHEA:60372"/>
        <dbReference type="ChEBI" id="CHEBI:37721"/>
    </reaction>
    <physiologicalReaction direction="left-to-right" evidence="13">
        <dbReference type="Rhea" id="RHEA:60373"/>
    </physiologicalReaction>
</comment>
<comment type="catalytic activity">
    <reaction evidence="11">
        <text>D-mannose(out) = D-mannose(in)</text>
        <dbReference type="Rhea" id="RHEA:78391"/>
        <dbReference type="ChEBI" id="CHEBI:4208"/>
    </reaction>
    <physiologicalReaction direction="left-to-right" evidence="11">
        <dbReference type="Rhea" id="RHEA:78392"/>
    </physiologicalReaction>
</comment>
<feature type="transmembrane region" description="Helical" evidence="16">
    <location>
        <begin position="452"/>
        <end position="476"/>
    </location>
</feature>
<evidence type="ECO:0000256" key="1">
    <source>
        <dbReference type="ARBA" id="ARBA00004141"/>
    </source>
</evidence>
<organism evidence="18">
    <name type="scientific">Chromera velia CCMP2878</name>
    <dbReference type="NCBI Taxonomy" id="1169474"/>
    <lineage>
        <taxon>Eukaryota</taxon>
        <taxon>Sar</taxon>
        <taxon>Alveolata</taxon>
        <taxon>Colpodellida</taxon>
        <taxon>Chromeraceae</taxon>
        <taxon>Chromera</taxon>
    </lineage>
</organism>
<evidence type="ECO:0000256" key="7">
    <source>
        <dbReference type="ARBA" id="ARBA00023136"/>
    </source>
</evidence>
<dbReference type="InterPro" id="IPR050814">
    <property type="entry name" value="Myo-inositol_Transporter"/>
</dbReference>
<evidence type="ECO:0000259" key="17">
    <source>
        <dbReference type="PROSITE" id="PS50850"/>
    </source>
</evidence>
<feature type="transmembrane region" description="Helical" evidence="16">
    <location>
        <begin position="29"/>
        <end position="50"/>
    </location>
</feature>
<dbReference type="VEuPathDB" id="CryptoDB:Cvel_10963"/>
<proteinExistence type="inferred from homology"/>
<gene>
    <name evidence="18" type="ORF">Cvel_10963.t3.CR1</name>
</gene>
<feature type="transmembrane region" description="Helical" evidence="16">
    <location>
        <begin position="273"/>
        <end position="294"/>
    </location>
</feature>
<feature type="transmembrane region" description="Helical" evidence="16">
    <location>
        <begin position="144"/>
        <end position="166"/>
    </location>
</feature>
<comment type="catalytic activity">
    <reaction evidence="8">
        <text>D-galactose(in) = D-galactose(out)</text>
        <dbReference type="Rhea" id="RHEA:34915"/>
        <dbReference type="ChEBI" id="CHEBI:4139"/>
    </reaction>
    <physiologicalReaction direction="right-to-left" evidence="8">
        <dbReference type="Rhea" id="RHEA:34917"/>
    </physiologicalReaction>
</comment>
<dbReference type="EMBL" id="CDMZ01005096">
    <property type="protein sequence ID" value="CUC10673.1"/>
    <property type="molecule type" value="Genomic_DNA"/>
</dbReference>
<dbReference type="Gene3D" id="1.20.1250.20">
    <property type="entry name" value="MFS general substrate transporter like domains"/>
    <property type="match status" value="2"/>
</dbReference>
<evidence type="ECO:0000313" key="18">
    <source>
        <dbReference type="EMBL" id="CUC10673.1"/>
    </source>
</evidence>
<dbReference type="PANTHER" id="PTHR48020:SF12">
    <property type="entry name" value="PROTON MYO-INOSITOL COTRANSPORTER"/>
    <property type="match status" value="1"/>
</dbReference>
<feature type="transmembrane region" description="Helical" evidence="16">
    <location>
        <begin position="416"/>
        <end position="440"/>
    </location>
</feature>
<feature type="region of interest" description="Disordered" evidence="15">
    <location>
        <begin position="575"/>
        <end position="609"/>
    </location>
</feature>
<name>A0A0K6SAH2_9ALVE</name>
<dbReference type="InterPro" id="IPR005829">
    <property type="entry name" value="Sugar_transporter_CS"/>
</dbReference>
<feature type="domain" description="Major facilitator superfamily (MFS) profile" evidence="17">
    <location>
        <begin position="33"/>
        <end position="538"/>
    </location>
</feature>
<keyword evidence="5 16" id="KW-0812">Transmembrane</keyword>
<evidence type="ECO:0000256" key="15">
    <source>
        <dbReference type="SAM" id="MobiDB-lite"/>
    </source>
</evidence>
<dbReference type="InterPro" id="IPR003663">
    <property type="entry name" value="Sugar/inositol_transpt"/>
</dbReference>
<feature type="transmembrane region" description="Helical" evidence="16">
    <location>
        <begin position="515"/>
        <end position="535"/>
    </location>
</feature>
<dbReference type="GO" id="GO:0016020">
    <property type="term" value="C:membrane"/>
    <property type="evidence" value="ECO:0007669"/>
    <property type="project" value="UniProtKB-SubCell"/>
</dbReference>
<feature type="transmembrane region" description="Helical" evidence="16">
    <location>
        <begin position="199"/>
        <end position="220"/>
    </location>
</feature>
<evidence type="ECO:0000256" key="3">
    <source>
        <dbReference type="ARBA" id="ARBA00011738"/>
    </source>
</evidence>
<feature type="transmembrane region" description="Helical" evidence="16">
    <location>
        <begin position="488"/>
        <end position="509"/>
    </location>
</feature>
<feature type="transmembrane region" description="Helical" evidence="16">
    <location>
        <begin position="232"/>
        <end position="252"/>
    </location>
</feature>
<keyword evidence="6 16" id="KW-1133">Transmembrane helix</keyword>
<dbReference type="PROSITE" id="PS00216">
    <property type="entry name" value="SUGAR_TRANSPORT_1"/>
    <property type="match status" value="1"/>
</dbReference>
<feature type="transmembrane region" description="Helical" evidence="16">
    <location>
        <begin position="172"/>
        <end position="192"/>
    </location>
</feature>
<feature type="transmembrane region" description="Helical" evidence="16">
    <location>
        <begin position="112"/>
        <end position="132"/>
    </location>
</feature>
<keyword evidence="7 16" id="KW-0472">Membrane</keyword>
<dbReference type="InterPro" id="IPR036259">
    <property type="entry name" value="MFS_trans_sf"/>
</dbReference>
<dbReference type="AlphaFoldDB" id="A0A0K6SAH2"/>
<comment type="catalytic activity">
    <reaction evidence="9">
        <text>D-glucose(out) = D-glucose(in)</text>
        <dbReference type="Rhea" id="RHEA:60376"/>
        <dbReference type="ChEBI" id="CHEBI:4167"/>
    </reaction>
    <physiologicalReaction direction="left-to-right" evidence="9">
        <dbReference type="Rhea" id="RHEA:60377"/>
    </physiologicalReaction>
</comment>
<feature type="compositionally biased region" description="Low complexity" evidence="15">
    <location>
        <begin position="576"/>
        <end position="591"/>
    </location>
</feature>
<evidence type="ECO:0000256" key="9">
    <source>
        <dbReference type="ARBA" id="ARBA00044648"/>
    </source>
</evidence>
<comment type="subunit">
    <text evidence="3">Homodimer.</text>
</comment>
<evidence type="ECO:0000256" key="14">
    <source>
        <dbReference type="ARBA" id="ARBA00044780"/>
    </source>
</evidence>
<evidence type="ECO:0000256" key="8">
    <source>
        <dbReference type="ARBA" id="ARBA00044637"/>
    </source>
</evidence>
<dbReference type="InterPro" id="IPR005828">
    <property type="entry name" value="MFS_sugar_transport-like"/>
</dbReference>
<feature type="compositionally biased region" description="Basic and acidic residues" evidence="15">
    <location>
        <begin position="592"/>
        <end position="603"/>
    </location>
</feature>
<accession>A0A0K6SAH2</accession>
<evidence type="ECO:0000256" key="6">
    <source>
        <dbReference type="ARBA" id="ARBA00022989"/>
    </source>
</evidence>
<protein>
    <recommendedName>
        <fullName evidence="14">Hexose transporter 1</fullName>
    </recommendedName>
</protein>
<dbReference type="PhylomeDB" id="A0A0K6SAH2"/>
<dbReference type="PROSITE" id="PS50850">
    <property type="entry name" value="MFS"/>
    <property type="match status" value="1"/>
</dbReference>
<evidence type="ECO:0000256" key="5">
    <source>
        <dbReference type="ARBA" id="ARBA00022692"/>
    </source>
</evidence>
<evidence type="ECO:0000256" key="4">
    <source>
        <dbReference type="ARBA" id="ARBA00022448"/>
    </source>
</evidence>
<dbReference type="PANTHER" id="PTHR48020">
    <property type="entry name" value="PROTON MYO-INOSITOL COTRANSPORTER"/>
    <property type="match status" value="1"/>
</dbReference>
<dbReference type="InterPro" id="IPR020846">
    <property type="entry name" value="MFS_dom"/>
</dbReference>